<evidence type="ECO:0000313" key="2">
    <source>
        <dbReference type="EMBL" id="KAF2660117.1"/>
    </source>
</evidence>
<dbReference type="Proteomes" id="UP000799324">
    <property type="component" value="Unassembled WGS sequence"/>
</dbReference>
<protein>
    <submittedName>
        <fullName evidence="2">Uncharacterized protein</fullName>
    </submittedName>
</protein>
<name>A0A6A6TLN4_9PLEO</name>
<proteinExistence type="predicted"/>
<gene>
    <name evidence="2" type="ORF">K491DRAFT_775104</name>
</gene>
<keyword evidence="1" id="KW-0732">Signal</keyword>
<sequence length="159" mass="16544">MLFTHLFAVAAVFGAVSADFAVVTSTTWIATSVSSDQVERASETASYVASTFLTHLSAQPEHSSYLSGLSEYVATRTDAPDPSIIMATSVETTYYTPPAWFSAMPTPLKQYWQSYHDAGQEVVVSAIKDAINGAGARPTGAVGYVGAGVAVVAGAAALL</sequence>
<accession>A0A6A6TLN4</accession>
<dbReference type="EMBL" id="MU004302">
    <property type="protein sequence ID" value="KAF2660117.1"/>
    <property type="molecule type" value="Genomic_DNA"/>
</dbReference>
<keyword evidence="3" id="KW-1185">Reference proteome</keyword>
<organism evidence="2 3">
    <name type="scientific">Lophiostoma macrostomum CBS 122681</name>
    <dbReference type="NCBI Taxonomy" id="1314788"/>
    <lineage>
        <taxon>Eukaryota</taxon>
        <taxon>Fungi</taxon>
        <taxon>Dikarya</taxon>
        <taxon>Ascomycota</taxon>
        <taxon>Pezizomycotina</taxon>
        <taxon>Dothideomycetes</taxon>
        <taxon>Pleosporomycetidae</taxon>
        <taxon>Pleosporales</taxon>
        <taxon>Lophiostomataceae</taxon>
        <taxon>Lophiostoma</taxon>
    </lineage>
</organism>
<evidence type="ECO:0000256" key="1">
    <source>
        <dbReference type="SAM" id="SignalP"/>
    </source>
</evidence>
<dbReference type="OrthoDB" id="3799793at2759"/>
<feature type="chain" id="PRO_5025555427" evidence="1">
    <location>
        <begin position="19"/>
        <end position="159"/>
    </location>
</feature>
<dbReference type="AlphaFoldDB" id="A0A6A6TLN4"/>
<feature type="signal peptide" evidence="1">
    <location>
        <begin position="1"/>
        <end position="18"/>
    </location>
</feature>
<evidence type="ECO:0000313" key="3">
    <source>
        <dbReference type="Proteomes" id="UP000799324"/>
    </source>
</evidence>
<reference evidence="2" key="1">
    <citation type="journal article" date="2020" name="Stud. Mycol.">
        <title>101 Dothideomycetes genomes: a test case for predicting lifestyles and emergence of pathogens.</title>
        <authorList>
            <person name="Haridas S."/>
            <person name="Albert R."/>
            <person name="Binder M."/>
            <person name="Bloem J."/>
            <person name="Labutti K."/>
            <person name="Salamov A."/>
            <person name="Andreopoulos B."/>
            <person name="Baker S."/>
            <person name="Barry K."/>
            <person name="Bills G."/>
            <person name="Bluhm B."/>
            <person name="Cannon C."/>
            <person name="Castanera R."/>
            <person name="Culley D."/>
            <person name="Daum C."/>
            <person name="Ezra D."/>
            <person name="Gonzalez J."/>
            <person name="Henrissat B."/>
            <person name="Kuo A."/>
            <person name="Liang C."/>
            <person name="Lipzen A."/>
            <person name="Lutzoni F."/>
            <person name="Magnuson J."/>
            <person name="Mondo S."/>
            <person name="Nolan M."/>
            <person name="Ohm R."/>
            <person name="Pangilinan J."/>
            <person name="Park H.-J."/>
            <person name="Ramirez L."/>
            <person name="Alfaro M."/>
            <person name="Sun H."/>
            <person name="Tritt A."/>
            <person name="Yoshinaga Y."/>
            <person name="Zwiers L.-H."/>
            <person name="Turgeon B."/>
            <person name="Goodwin S."/>
            <person name="Spatafora J."/>
            <person name="Crous P."/>
            <person name="Grigoriev I."/>
        </authorList>
    </citation>
    <scope>NUCLEOTIDE SEQUENCE</scope>
    <source>
        <strain evidence="2">CBS 122681</strain>
    </source>
</reference>